<dbReference type="AlphaFoldDB" id="X0X627"/>
<proteinExistence type="predicted"/>
<accession>X0X627</accession>
<organism evidence="1">
    <name type="scientific">marine sediment metagenome</name>
    <dbReference type="NCBI Taxonomy" id="412755"/>
    <lineage>
        <taxon>unclassified sequences</taxon>
        <taxon>metagenomes</taxon>
        <taxon>ecological metagenomes</taxon>
    </lineage>
</organism>
<protein>
    <submittedName>
        <fullName evidence="1">Uncharacterized protein</fullName>
    </submittedName>
</protein>
<gene>
    <name evidence="1" type="ORF">S01H1_67417</name>
</gene>
<evidence type="ECO:0000313" key="1">
    <source>
        <dbReference type="EMBL" id="GAG38460.1"/>
    </source>
</evidence>
<sequence>MFDFFRRIKTRAKIKNGLTRVVCRCRGCGAVYYQFKCYNPFKFSDLEKIEDMYKMLDIHACGGNSVALGIADVVMFVDWPLKVEDDKTLGSWLKCGYVTENYSV</sequence>
<reference evidence="1" key="1">
    <citation type="journal article" date="2014" name="Front. Microbiol.">
        <title>High frequency of phylogenetically diverse reductive dehalogenase-homologous genes in deep subseafloor sedimentary metagenomes.</title>
        <authorList>
            <person name="Kawai M."/>
            <person name="Futagami T."/>
            <person name="Toyoda A."/>
            <person name="Takaki Y."/>
            <person name="Nishi S."/>
            <person name="Hori S."/>
            <person name="Arai W."/>
            <person name="Tsubouchi T."/>
            <person name="Morono Y."/>
            <person name="Uchiyama I."/>
            <person name="Ito T."/>
            <person name="Fujiyama A."/>
            <person name="Inagaki F."/>
            <person name="Takami H."/>
        </authorList>
    </citation>
    <scope>NUCLEOTIDE SEQUENCE</scope>
    <source>
        <strain evidence="1">Expedition CK06-06</strain>
    </source>
</reference>
<name>X0X627_9ZZZZ</name>
<feature type="non-terminal residue" evidence="1">
    <location>
        <position position="104"/>
    </location>
</feature>
<dbReference type="EMBL" id="BARS01044649">
    <property type="protein sequence ID" value="GAG38460.1"/>
    <property type="molecule type" value="Genomic_DNA"/>
</dbReference>
<comment type="caution">
    <text evidence="1">The sequence shown here is derived from an EMBL/GenBank/DDBJ whole genome shotgun (WGS) entry which is preliminary data.</text>
</comment>